<feature type="non-terminal residue" evidence="8">
    <location>
        <position position="1"/>
    </location>
</feature>
<dbReference type="GO" id="GO:0009055">
    <property type="term" value="F:electron transfer activity"/>
    <property type="evidence" value="ECO:0007669"/>
    <property type="project" value="InterPro"/>
</dbReference>
<dbReference type="InterPro" id="IPR009056">
    <property type="entry name" value="Cyt_c-like_dom"/>
</dbReference>
<dbReference type="InterPro" id="IPR036909">
    <property type="entry name" value="Cyt_c-like_dom_sf"/>
</dbReference>
<protein>
    <recommendedName>
        <fullName evidence="9">DUF1592 domain-containing protein</fullName>
    </recommendedName>
</protein>
<gene>
    <name evidence="8" type="ORF">METZ01_LOCUS149436</name>
</gene>
<accession>A0A382A645</accession>
<evidence type="ECO:0000256" key="3">
    <source>
        <dbReference type="ARBA" id="ARBA00023004"/>
    </source>
</evidence>
<feature type="domain" description="DUF1587" evidence="4">
    <location>
        <begin position="123"/>
        <end position="184"/>
    </location>
</feature>
<evidence type="ECO:0008006" key="9">
    <source>
        <dbReference type="Google" id="ProtNLM"/>
    </source>
</evidence>
<dbReference type="AlphaFoldDB" id="A0A382A645"/>
<dbReference type="InterPro" id="IPR013042">
    <property type="entry name" value="DUF1592"/>
</dbReference>
<keyword evidence="3" id="KW-0408">Iron</keyword>
<dbReference type="InterPro" id="IPR013036">
    <property type="entry name" value="DUF1587"/>
</dbReference>
<evidence type="ECO:0000259" key="6">
    <source>
        <dbReference type="Pfam" id="PF07637"/>
    </source>
</evidence>
<dbReference type="Pfam" id="PF13442">
    <property type="entry name" value="Cytochrome_CBB3"/>
    <property type="match status" value="1"/>
</dbReference>
<dbReference type="InterPro" id="IPR013043">
    <property type="entry name" value="DUF1595"/>
</dbReference>
<dbReference type="Pfam" id="PF07626">
    <property type="entry name" value="PSD3"/>
    <property type="match status" value="1"/>
</dbReference>
<evidence type="ECO:0000313" key="8">
    <source>
        <dbReference type="EMBL" id="SVA96582.1"/>
    </source>
</evidence>
<reference evidence="8" key="1">
    <citation type="submission" date="2018-05" db="EMBL/GenBank/DDBJ databases">
        <authorList>
            <person name="Lanie J.A."/>
            <person name="Ng W.-L."/>
            <person name="Kazmierczak K.M."/>
            <person name="Andrzejewski T.M."/>
            <person name="Davidsen T.M."/>
            <person name="Wayne K.J."/>
            <person name="Tettelin H."/>
            <person name="Glass J.I."/>
            <person name="Rusch D."/>
            <person name="Podicherti R."/>
            <person name="Tsui H.-C.T."/>
            <person name="Winkler M.E."/>
        </authorList>
    </citation>
    <scope>NUCLEOTIDE SEQUENCE</scope>
</reference>
<keyword evidence="1" id="KW-0349">Heme</keyword>
<name>A0A382A645_9ZZZZ</name>
<evidence type="ECO:0000259" key="4">
    <source>
        <dbReference type="Pfam" id="PF07626"/>
    </source>
</evidence>
<feature type="domain" description="DUF1592" evidence="5">
    <location>
        <begin position="449"/>
        <end position="546"/>
    </location>
</feature>
<feature type="domain" description="DUF1595" evidence="6">
    <location>
        <begin position="375"/>
        <end position="435"/>
    </location>
</feature>
<organism evidence="8">
    <name type="scientific">marine metagenome</name>
    <dbReference type="NCBI Taxonomy" id="408172"/>
    <lineage>
        <taxon>unclassified sequences</taxon>
        <taxon>metagenomes</taxon>
        <taxon>ecological metagenomes</taxon>
    </lineage>
</organism>
<evidence type="ECO:0000256" key="1">
    <source>
        <dbReference type="ARBA" id="ARBA00022617"/>
    </source>
</evidence>
<dbReference type="Pfam" id="PF07637">
    <property type="entry name" value="PSD5"/>
    <property type="match status" value="1"/>
</dbReference>
<evidence type="ECO:0000259" key="7">
    <source>
        <dbReference type="Pfam" id="PF13442"/>
    </source>
</evidence>
<evidence type="ECO:0000259" key="5">
    <source>
        <dbReference type="Pfam" id="PF07631"/>
    </source>
</evidence>
<keyword evidence="2" id="KW-0479">Metal-binding</keyword>
<dbReference type="Pfam" id="PF07631">
    <property type="entry name" value="PSD4"/>
    <property type="match status" value="1"/>
</dbReference>
<dbReference type="SUPFAM" id="SSF46626">
    <property type="entry name" value="Cytochrome c"/>
    <property type="match status" value="1"/>
</dbReference>
<dbReference type="GO" id="GO:0020037">
    <property type="term" value="F:heme binding"/>
    <property type="evidence" value="ECO:0007669"/>
    <property type="project" value="InterPro"/>
</dbReference>
<dbReference type="EMBL" id="UINC01023928">
    <property type="protein sequence ID" value="SVA96582.1"/>
    <property type="molecule type" value="Genomic_DNA"/>
</dbReference>
<proteinExistence type="predicted"/>
<dbReference type="GO" id="GO:0046872">
    <property type="term" value="F:metal ion binding"/>
    <property type="evidence" value="ECO:0007669"/>
    <property type="project" value="UniProtKB-KW"/>
</dbReference>
<sequence>VACFVPAKVGDVVLHGAEPQASVAVAATAASHRAVLQQYCFSCHNERARTGGLALDTLDLTQVGDRPEVWEQVVRKLRTGAMPPAGRPRPDKAVAAELATWLEAGLDRAALIRPDSGRPSLHRLNRAEYRNAVRDLLAVDIEASLLPADNAAYGFDNNADALTLSSALTERYLGAAAKVSQMALGRPRGTPAPETILVPTDRDQSIRVSDDLPFGTRGGTAFLYYFPADGEYLFEMRPKESGVAGGFEGVTDEPHQLDVSLDDTLVWSGTVQRPEGMRGDERNRRILESMRFRVSVTAGPHLVQVYFAAKTSAYVEDLFDPTLRREPYRAASGPPVVSSVTVTGPLPATAAVGDSPSRRRLFVCSPAIPAEESGCAREIISTVARRAYRRPVTERDLEVPLRLYRDGAGRGGFEAGIELALRGILVSPNFLFRFEDQPESVVPDVPYRISDLELASRLSFFLWSTIPDDELLEAAVDGTLHNPEVLRGQVRRMLSDPRAQALVDNFAGQWLHTRNVAGFQPSPELLFHFDDNLRQAFKQETELFFQ</sequence>
<evidence type="ECO:0000256" key="2">
    <source>
        <dbReference type="ARBA" id="ARBA00022723"/>
    </source>
</evidence>
<feature type="domain" description="Cytochrome c" evidence="7">
    <location>
        <begin position="28"/>
        <end position="102"/>
    </location>
</feature>
<feature type="non-terminal residue" evidence="8">
    <location>
        <position position="546"/>
    </location>
</feature>